<evidence type="ECO:0000256" key="6">
    <source>
        <dbReference type="SAM" id="MobiDB-lite"/>
    </source>
</evidence>
<dbReference type="Gene3D" id="3.40.50.300">
    <property type="entry name" value="P-loop containing nucleotide triphosphate hydrolases"/>
    <property type="match status" value="2"/>
</dbReference>
<gene>
    <name evidence="7" type="ORF">DKX38_001159</name>
</gene>
<accession>A0A5N5P2L9</accession>
<name>A0A5N5P2L9_9ROSI</name>
<evidence type="ECO:0000256" key="4">
    <source>
        <dbReference type="ARBA" id="ARBA00022840"/>
    </source>
</evidence>
<dbReference type="EMBL" id="VDCV01000001">
    <property type="protein sequence ID" value="KAB5573965.1"/>
    <property type="molecule type" value="Genomic_DNA"/>
</dbReference>
<dbReference type="PANTHER" id="PTHR45821">
    <property type="entry name" value="SNF2 DOMAIN-CONTAINING PROTEIN CLASSY 2-RELATED"/>
    <property type="match status" value="1"/>
</dbReference>
<feature type="region of interest" description="Disordered" evidence="6">
    <location>
        <begin position="64"/>
        <end position="88"/>
    </location>
</feature>
<protein>
    <recommendedName>
        <fullName evidence="9">SNF2 N-terminal domain-containing protein</fullName>
    </recommendedName>
</protein>
<keyword evidence="4" id="KW-0067">ATP-binding</keyword>
<keyword evidence="2" id="KW-0547">Nucleotide-binding</keyword>
<dbReference type="PANTHER" id="PTHR45821:SF5">
    <property type="entry name" value="SNF2 DOMAIN-CONTAINING PROTEIN CLASSY 4"/>
    <property type="match status" value="1"/>
</dbReference>
<dbReference type="InterPro" id="IPR044567">
    <property type="entry name" value="CLSY/DRD1"/>
</dbReference>
<dbReference type="GO" id="GO:0005634">
    <property type="term" value="C:nucleus"/>
    <property type="evidence" value="ECO:0007669"/>
    <property type="project" value="UniProtKB-SubCell"/>
</dbReference>
<dbReference type="InterPro" id="IPR027417">
    <property type="entry name" value="P-loop_NTPase"/>
</dbReference>
<dbReference type="SUPFAM" id="SSF52540">
    <property type="entry name" value="P-loop containing nucleoside triphosphate hydrolases"/>
    <property type="match status" value="1"/>
</dbReference>
<evidence type="ECO:0000256" key="5">
    <source>
        <dbReference type="ARBA" id="ARBA00023242"/>
    </source>
</evidence>
<evidence type="ECO:0000313" key="7">
    <source>
        <dbReference type="EMBL" id="KAB5573965.1"/>
    </source>
</evidence>
<evidence type="ECO:0000256" key="1">
    <source>
        <dbReference type="ARBA" id="ARBA00004123"/>
    </source>
</evidence>
<organism evidence="7 8">
    <name type="scientific">Salix brachista</name>
    <dbReference type="NCBI Taxonomy" id="2182728"/>
    <lineage>
        <taxon>Eukaryota</taxon>
        <taxon>Viridiplantae</taxon>
        <taxon>Streptophyta</taxon>
        <taxon>Embryophyta</taxon>
        <taxon>Tracheophyta</taxon>
        <taxon>Spermatophyta</taxon>
        <taxon>Magnoliopsida</taxon>
        <taxon>eudicotyledons</taxon>
        <taxon>Gunneridae</taxon>
        <taxon>Pentapetalae</taxon>
        <taxon>rosids</taxon>
        <taxon>fabids</taxon>
        <taxon>Malpighiales</taxon>
        <taxon>Salicaceae</taxon>
        <taxon>Saliceae</taxon>
        <taxon>Salix</taxon>
    </lineage>
</organism>
<comment type="subcellular location">
    <subcellularLocation>
        <location evidence="1">Nucleus</location>
    </subcellularLocation>
</comment>
<evidence type="ECO:0000256" key="2">
    <source>
        <dbReference type="ARBA" id="ARBA00022741"/>
    </source>
</evidence>
<dbReference type="AlphaFoldDB" id="A0A5N5P2L9"/>
<dbReference type="GO" id="GO:0080188">
    <property type="term" value="P:gene silencing by siRNA-directed DNA methylation"/>
    <property type="evidence" value="ECO:0007669"/>
    <property type="project" value="InterPro"/>
</dbReference>
<keyword evidence="3" id="KW-0347">Helicase</keyword>
<dbReference type="Proteomes" id="UP000326939">
    <property type="component" value="Chromosome 1"/>
</dbReference>
<keyword evidence="8" id="KW-1185">Reference proteome</keyword>
<proteinExistence type="predicted"/>
<keyword evidence="5" id="KW-0539">Nucleus</keyword>
<evidence type="ECO:0000256" key="3">
    <source>
        <dbReference type="ARBA" id="ARBA00022806"/>
    </source>
</evidence>
<comment type="caution">
    <text evidence="7">The sequence shown here is derived from an EMBL/GenBank/DDBJ whole genome shotgun (WGS) entry which is preliminary data.</text>
</comment>
<evidence type="ECO:0008006" key="9">
    <source>
        <dbReference type="Google" id="ProtNLM"/>
    </source>
</evidence>
<dbReference type="GO" id="GO:0005524">
    <property type="term" value="F:ATP binding"/>
    <property type="evidence" value="ECO:0007669"/>
    <property type="project" value="UniProtKB-KW"/>
</dbReference>
<dbReference type="GO" id="GO:0004386">
    <property type="term" value="F:helicase activity"/>
    <property type="evidence" value="ECO:0007669"/>
    <property type="project" value="UniProtKB-KW"/>
</dbReference>
<keyword evidence="3" id="KW-0378">Hydrolase</keyword>
<reference evidence="8" key="1">
    <citation type="journal article" date="2019" name="Gigascience">
        <title>De novo genome assembly of the endangered Acer yangbiense, a plant species with extremely small populations endemic to Yunnan Province, China.</title>
        <authorList>
            <person name="Yang J."/>
            <person name="Wariss H.M."/>
            <person name="Tao L."/>
            <person name="Zhang R."/>
            <person name="Yun Q."/>
            <person name="Hollingsworth P."/>
            <person name="Dao Z."/>
            <person name="Luo G."/>
            <person name="Guo H."/>
            <person name="Ma Y."/>
            <person name="Sun W."/>
        </authorList>
    </citation>
    <scope>NUCLEOTIDE SEQUENCE [LARGE SCALE GENOMIC DNA]</scope>
    <source>
        <strain evidence="8">cv. br00</strain>
    </source>
</reference>
<sequence>MKKLDIRPVWKRTCQSEAEMLKKLDEEKRKGKQGGKANIELVIVDESEDDVEFIEDLDIGEEMEGKEVVSPNKEDEDEDVGQNDGFSAGNVKVENDHDILDEGHTPRNKQSLVWKALSKMRSLPNTIESFIKKHGLKENESRCNWFSLTNPLGKVIDDGMEDARLKEVRKMIRTLVHVQGTILQEKLPGLRELLISSVSVHPSLLKKSSETEELQVDWHELKRLQKNPNASVKTHFLMELNHLSKSRNEKVLVFCQYLPPLNLICKQLKSQFRWAKGKKVLYMDGALTTRINVNHFNDPRKTQAISRAYKLGQDEIVYSYHLVTSGEEEKYCRQARKERLSELVFYSADNAGNEKKNSSDISDDSKDRGLEALVEHERMMELQVPWLLSSVILNVISTVDKRICRYMARKNGRAAEDQAGSAISLTLFTASPAIQWTGCQDRKEISALCIGYFGFQRKIIQIVHLFIWLQAKRTKKAGIVGKYDLYLIWCQSLLTVCCEEEGCWNLGVKGLWESQTRRCLHIEHCQCCDSQEHNSQAEGAKLRAELLSRIHSIVFRVSALLS</sequence>
<evidence type="ECO:0000313" key="8">
    <source>
        <dbReference type="Proteomes" id="UP000326939"/>
    </source>
</evidence>